<dbReference type="InterPro" id="IPR043138">
    <property type="entry name" value="GGT_lsub"/>
</dbReference>
<dbReference type="InterPro" id="IPR043137">
    <property type="entry name" value="GGT_ssub_C"/>
</dbReference>
<feature type="transmembrane region" description="Helical" evidence="12">
    <location>
        <begin position="12"/>
        <end position="33"/>
    </location>
</feature>
<dbReference type="NCBIfam" id="TIGR00066">
    <property type="entry name" value="g_glut_trans"/>
    <property type="match status" value="1"/>
</dbReference>
<sequence>MKLTRSPVLNAGLGALILVGGAVFGGIVLEAVLGSPGPTRPDVEAVAPEALIDRSDRTAVYANDFMMVAAHPVAAQIGAAILDDGGSAVDAIIAAQMALNLVEPQSSGIGGGAFLLVWDAETQKLVSYDGRETAPADSNGGYVRDESGKPRPFMEVVTGGRSVGVPGVLRMLEMAHKDSGRLDWADLFQPTIDLAQKGFPISPRLHGLLQNAKFLSDMEPAASYFYDPETGEPYPIGHILKNPELAESLDAIAQNGADAFYSGPMAEAIVDTVRNAARNPGMLSVDDMTGYKAVRRDPVCMAYHLNQVCGMGPPSSGATTVLQILGHLEYGAKRIGSLPPLSPEAIQYFGEAMRLAFADRARFLGDADFVSVPVTEMLTPGYLSTRAKLMDLGTSEKSELPPGNPLGDQAFRSDILDDSPELPSTTHLVAVDRTGSVATMTSSIETGFGSRLMVGGFLLNNQLTDFAWSDEKDGNPLANRYEPGKRPRSSMAPTLVLGPDGKPRLAIGSPGGSRIIGFVAQSLVGVLDWNMSVQEAIDMPHFLNRNGSMELEDHPDLDGLEPVLAGRGYEVQRRAMASGLHGVEFSGGLLVGGADPRREGLAVGEGNLNRDLGAVFDDLLAVD</sequence>
<proteinExistence type="inferred from homology"/>
<feature type="binding site" evidence="10">
    <location>
        <position position="131"/>
    </location>
    <ligand>
        <name>L-glutamate</name>
        <dbReference type="ChEBI" id="CHEBI:29985"/>
    </ligand>
</feature>
<dbReference type="Gene3D" id="1.10.246.130">
    <property type="match status" value="1"/>
</dbReference>
<evidence type="ECO:0000313" key="13">
    <source>
        <dbReference type="EMBL" id="NMM46201.1"/>
    </source>
</evidence>
<dbReference type="Gene3D" id="3.60.20.40">
    <property type="match status" value="1"/>
</dbReference>
<evidence type="ECO:0000256" key="2">
    <source>
        <dbReference type="ARBA" id="ARBA00001089"/>
    </source>
</evidence>
<dbReference type="EC" id="3.4.19.13" evidence="11"/>
<keyword evidence="7 11" id="KW-0012">Acyltransferase</keyword>
<dbReference type="EMBL" id="JABBNT010000005">
    <property type="protein sequence ID" value="NMM46201.1"/>
    <property type="molecule type" value="Genomic_DNA"/>
</dbReference>
<dbReference type="SUPFAM" id="SSF56235">
    <property type="entry name" value="N-terminal nucleophile aminohydrolases (Ntn hydrolases)"/>
    <property type="match status" value="1"/>
</dbReference>
<dbReference type="GO" id="GO:0036374">
    <property type="term" value="F:glutathione hydrolase activity"/>
    <property type="evidence" value="ECO:0007669"/>
    <property type="project" value="UniProtKB-UniRule"/>
</dbReference>
<keyword evidence="4 11" id="KW-0808">Transferase</keyword>
<name>A0A7Y0E4C6_9PROT</name>
<keyword evidence="11" id="KW-0317">Glutathione biosynthesis</keyword>
<evidence type="ECO:0000256" key="10">
    <source>
        <dbReference type="PIRSR" id="PIRSR600101-2"/>
    </source>
</evidence>
<dbReference type="RefSeq" id="WP_169626576.1">
    <property type="nucleotide sequence ID" value="NZ_JABBNT010000005.1"/>
</dbReference>
<dbReference type="InterPro" id="IPR051792">
    <property type="entry name" value="GGT_bact"/>
</dbReference>
<comment type="catalytic activity">
    <reaction evidence="2 11">
        <text>glutathione + H2O = L-cysteinylglycine + L-glutamate</text>
        <dbReference type="Rhea" id="RHEA:28807"/>
        <dbReference type="ChEBI" id="CHEBI:15377"/>
        <dbReference type="ChEBI" id="CHEBI:29985"/>
        <dbReference type="ChEBI" id="CHEBI:57925"/>
        <dbReference type="ChEBI" id="CHEBI:61694"/>
        <dbReference type="EC" id="3.4.19.13"/>
    </reaction>
</comment>
<dbReference type="GO" id="GO:0006750">
    <property type="term" value="P:glutathione biosynthetic process"/>
    <property type="evidence" value="ECO:0007669"/>
    <property type="project" value="UniProtKB-KW"/>
</dbReference>
<feature type="binding site" evidence="10">
    <location>
        <position position="465"/>
    </location>
    <ligand>
        <name>L-glutamate</name>
        <dbReference type="ChEBI" id="CHEBI:29985"/>
    </ligand>
</feature>
<dbReference type="AlphaFoldDB" id="A0A7Y0E4C6"/>
<accession>A0A7Y0E4C6</accession>
<keyword evidence="12" id="KW-0472">Membrane</keyword>
<protein>
    <recommendedName>
        <fullName evidence="11">Glutathione hydrolase proenzyme</fullName>
        <ecNumber evidence="11">2.3.2.2</ecNumber>
        <ecNumber evidence="11">3.4.19.13</ecNumber>
    </recommendedName>
    <component>
        <recommendedName>
            <fullName evidence="11">Glutathione hydrolase large chain</fullName>
        </recommendedName>
    </component>
    <component>
        <recommendedName>
            <fullName evidence="11">Glutathione hydrolase small chain</fullName>
        </recommendedName>
    </component>
</protein>
<feature type="binding site" evidence="10">
    <location>
        <begin position="489"/>
        <end position="490"/>
    </location>
    <ligand>
        <name>L-glutamate</name>
        <dbReference type="ChEBI" id="CHEBI:29985"/>
    </ligand>
</feature>
<comment type="similarity">
    <text evidence="3 11">Belongs to the gamma-glutamyltransferase family.</text>
</comment>
<dbReference type="EC" id="2.3.2.2" evidence="11"/>
<reference evidence="13 14" key="1">
    <citation type="submission" date="2020-04" db="EMBL/GenBank/DDBJ databases">
        <title>Rhodospirillaceae bacterium KN72 isolated from deep sea.</title>
        <authorList>
            <person name="Zhang D.-C."/>
        </authorList>
    </citation>
    <scope>NUCLEOTIDE SEQUENCE [LARGE SCALE GENOMIC DNA]</scope>
    <source>
        <strain evidence="13 14">KN72</strain>
    </source>
</reference>
<dbReference type="GO" id="GO:0006751">
    <property type="term" value="P:glutathione catabolic process"/>
    <property type="evidence" value="ECO:0007669"/>
    <property type="project" value="UniProtKB-UniRule"/>
</dbReference>
<comment type="catalytic activity">
    <reaction evidence="1 11">
        <text>an S-substituted glutathione + H2O = an S-substituted L-cysteinylglycine + L-glutamate</text>
        <dbReference type="Rhea" id="RHEA:59468"/>
        <dbReference type="ChEBI" id="CHEBI:15377"/>
        <dbReference type="ChEBI" id="CHEBI:29985"/>
        <dbReference type="ChEBI" id="CHEBI:90779"/>
        <dbReference type="ChEBI" id="CHEBI:143103"/>
        <dbReference type="EC" id="3.4.19.13"/>
    </reaction>
</comment>
<evidence type="ECO:0000256" key="4">
    <source>
        <dbReference type="ARBA" id="ARBA00022679"/>
    </source>
</evidence>
<evidence type="ECO:0000256" key="6">
    <source>
        <dbReference type="ARBA" id="ARBA00023145"/>
    </source>
</evidence>
<comment type="caution">
    <text evidence="13">The sequence shown here is derived from an EMBL/GenBank/DDBJ whole genome shotgun (WGS) entry which is preliminary data.</text>
</comment>
<dbReference type="GO" id="GO:0103068">
    <property type="term" value="F:leukotriene C4 gamma-glutamyl transferase activity"/>
    <property type="evidence" value="ECO:0007669"/>
    <property type="project" value="UniProtKB-EC"/>
</dbReference>
<evidence type="ECO:0000256" key="8">
    <source>
        <dbReference type="ARBA" id="ARBA00047417"/>
    </source>
</evidence>
<keyword evidence="12" id="KW-0812">Transmembrane</keyword>
<dbReference type="PANTHER" id="PTHR43199:SF1">
    <property type="entry name" value="GLUTATHIONE HYDROLASE PROENZYME"/>
    <property type="match status" value="1"/>
</dbReference>
<feature type="binding site" evidence="10">
    <location>
        <position position="512"/>
    </location>
    <ligand>
        <name>L-glutamate</name>
        <dbReference type="ChEBI" id="CHEBI:29985"/>
    </ligand>
</feature>
<gene>
    <name evidence="13" type="primary">ggt</name>
    <name evidence="13" type="ORF">HH303_17045</name>
</gene>
<evidence type="ECO:0000256" key="9">
    <source>
        <dbReference type="PIRSR" id="PIRSR600101-1"/>
    </source>
</evidence>
<organism evidence="13 14">
    <name type="scientific">Pacificispira spongiicola</name>
    <dbReference type="NCBI Taxonomy" id="2729598"/>
    <lineage>
        <taxon>Bacteria</taxon>
        <taxon>Pseudomonadati</taxon>
        <taxon>Pseudomonadota</taxon>
        <taxon>Alphaproteobacteria</taxon>
        <taxon>Rhodospirillales</taxon>
        <taxon>Rhodospirillaceae</taxon>
        <taxon>Pacificispira</taxon>
    </lineage>
</organism>
<evidence type="ECO:0000256" key="7">
    <source>
        <dbReference type="ARBA" id="ARBA00023315"/>
    </source>
</evidence>
<dbReference type="PANTHER" id="PTHR43199">
    <property type="entry name" value="GLUTATHIONE HYDROLASE"/>
    <property type="match status" value="1"/>
</dbReference>
<dbReference type="InterPro" id="IPR000101">
    <property type="entry name" value="GGT_peptidase"/>
</dbReference>
<keyword evidence="14" id="KW-1185">Reference proteome</keyword>
<feature type="active site" description="Nucleophile" evidence="9">
    <location>
        <position position="425"/>
    </location>
</feature>
<keyword evidence="5 11" id="KW-0378">Hydrolase</keyword>
<dbReference type="UniPathway" id="UPA00204"/>
<dbReference type="Pfam" id="PF01019">
    <property type="entry name" value="G_glu_transpept"/>
    <property type="match status" value="1"/>
</dbReference>
<comment type="catalytic activity">
    <reaction evidence="8 11">
        <text>an N-terminal (5-L-glutamyl)-[peptide] + an alpha-amino acid = 5-L-glutamyl amino acid + an N-terminal L-alpha-aminoacyl-[peptide]</text>
        <dbReference type="Rhea" id="RHEA:23904"/>
        <dbReference type="Rhea" id="RHEA-COMP:9780"/>
        <dbReference type="Rhea" id="RHEA-COMP:9795"/>
        <dbReference type="ChEBI" id="CHEBI:77644"/>
        <dbReference type="ChEBI" id="CHEBI:78597"/>
        <dbReference type="ChEBI" id="CHEBI:78599"/>
        <dbReference type="ChEBI" id="CHEBI:78608"/>
        <dbReference type="EC" id="2.3.2.2"/>
    </reaction>
</comment>
<keyword evidence="12" id="KW-1133">Transmembrane helix</keyword>
<evidence type="ECO:0000313" key="14">
    <source>
        <dbReference type="Proteomes" id="UP000539372"/>
    </source>
</evidence>
<evidence type="ECO:0000256" key="12">
    <source>
        <dbReference type="SAM" id="Phobius"/>
    </source>
</evidence>
<dbReference type="Proteomes" id="UP000539372">
    <property type="component" value="Unassembled WGS sequence"/>
</dbReference>
<comment type="pathway">
    <text evidence="11">Sulfur metabolism; glutathione metabolism.</text>
</comment>
<keyword evidence="6 11" id="KW-0865">Zymogen</keyword>
<evidence type="ECO:0000256" key="5">
    <source>
        <dbReference type="ARBA" id="ARBA00022801"/>
    </source>
</evidence>
<comment type="subunit">
    <text evidence="11">This enzyme consists of two polypeptide chains, which are synthesized in precursor form from a single polypeptide.</text>
</comment>
<comment type="PTM">
    <text evidence="11">Cleaved by autocatalysis into a large and a small subunit.</text>
</comment>
<dbReference type="PRINTS" id="PR01210">
    <property type="entry name" value="GGTRANSPTASE"/>
</dbReference>
<dbReference type="InterPro" id="IPR029055">
    <property type="entry name" value="Ntn_hydrolases_N"/>
</dbReference>
<evidence type="ECO:0000256" key="11">
    <source>
        <dbReference type="RuleBase" id="RU368036"/>
    </source>
</evidence>
<evidence type="ECO:0000256" key="1">
    <source>
        <dbReference type="ARBA" id="ARBA00001049"/>
    </source>
</evidence>
<evidence type="ECO:0000256" key="3">
    <source>
        <dbReference type="ARBA" id="ARBA00009381"/>
    </source>
</evidence>